<gene>
    <name evidence="1" type="ORF">METZ01_LOCUS304219</name>
</gene>
<organism evidence="1">
    <name type="scientific">marine metagenome</name>
    <dbReference type="NCBI Taxonomy" id="408172"/>
    <lineage>
        <taxon>unclassified sequences</taxon>
        <taxon>metagenomes</taxon>
        <taxon>ecological metagenomes</taxon>
    </lineage>
</organism>
<accession>A0A382MTD7</accession>
<name>A0A382MTD7_9ZZZZ</name>
<sequence>MEFVYLEWTDSAGSDGAWTEENLELARIKSIGILIKETKKAITIAQSRDDNMPAKSDNLLIVPKGAITTRKVLIII</sequence>
<dbReference type="EMBL" id="UINC01095352">
    <property type="protein sequence ID" value="SVC51365.1"/>
    <property type="molecule type" value="Genomic_DNA"/>
</dbReference>
<protein>
    <submittedName>
        <fullName evidence="1">Uncharacterized protein</fullName>
    </submittedName>
</protein>
<dbReference type="AlphaFoldDB" id="A0A382MTD7"/>
<proteinExistence type="predicted"/>
<evidence type="ECO:0000313" key="1">
    <source>
        <dbReference type="EMBL" id="SVC51365.1"/>
    </source>
</evidence>
<reference evidence="1" key="1">
    <citation type="submission" date="2018-05" db="EMBL/GenBank/DDBJ databases">
        <authorList>
            <person name="Lanie J.A."/>
            <person name="Ng W.-L."/>
            <person name="Kazmierczak K.M."/>
            <person name="Andrzejewski T.M."/>
            <person name="Davidsen T.M."/>
            <person name="Wayne K.J."/>
            <person name="Tettelin H."/>
            <person name="Glass J.I."/>
            <person name="Rusch D."/>
            <person name="Podicherti R."/>
            <person name="Tsui H.-C.T."/>
            <person name="Winkler M.E."/>
        </authorList>
    </citation>
    <scope>NUCLEOTIDE SEQUENCE</scope>
</reference>